<evidence type="ECO:0000259" key="7">
    <source>
        <dbReference type="SMART" id="SM00563"/>
    </source>
</evidence>
<dbReference type="Proteomes" id="UP000678393">
    <property type="component" value="Unassembled WGS sequence"/>
</dbReference>
<evidence type="ECO:0000256" key="6">
    <source>
        <dbReference type="SAM" id="Phobius"/>
    </source>
</evidence>
<dbReference type="InterPro" id="IPR004552">
    <property type="entry name" value="AGP_acyltrans"/>
</dbReference>
<comment type="catalytic activity">
    <reaction evidence="5">
        <text>a 1-acyl-sn-glycero-3-phosphate + an acyl-CoA = a 1,2-diacyl-sn-glycero-3-phosphate + CoA</text>
        <dbReference type="Rhea" id="RHEA:19709"/>
        <dbReference type="ChEBI" id="CHEBI:57287"/>
        <dbReference type="ChEBI" id="CHEBI:57970"/>
        <dbReference type="ChEBI" id="CHEBI:58342"/>
        <dbReference type="ChEBI" id="CHEBI:58608"/>
        <dbReference type="EC" id="2.3.1.51"/>
    </reaction>
</comment>
<organism evidence="8 9">
    <name type="scientific">Candidula unifasciata</name>
    <dbReference type="NCBI Taxonomy" id="100452"/>
    <lineage>
        <taxon>Eukaryota</taxon>
        <taxon>Metazoa</taxon>
        <taxon>Spiralia</taxon>
        <taxon>Lophotrochozoa</taxon>
        <taxon>Mollusca</taxon>
        <taxon>Gastropoda</taxon>
        <taxon>Heterobranchia</taxon>
        <taxon>Euthyneura</taxon>
        <taxon>Panpulmonata</taxon>
        <taxon>Eupulmonata</taxon>
        <taxon>Stylommatophora</taxon>
        <taxon>Helicina</taxon>
        <taxon>Helicoidea</taxon>
        <taxon>Geomitridae</taxon>
        <taxon>Candidula</taxon>
    </lineage>
</organism>
<dbReference type="PANTHER" id="PTHR10434">
    <property type="entry name" value="1-ACYL-SN-GLYCEROL-3-PHOSPHATE ACYLTRANSFERASE"/>
    <property type="match status" value="1"/>
</dbReference>
<comment type="caution">
    <text evidence="8">The sequence shown here is derived from an EMBL/GenBank/DDBJ whole genome shotgun (WGS) entry which is preliminary data.</text>
</comment>
<dbReference type="InterPro" id="IPR002123">
    <property type="entry name" value="Plipid/glycerol_acylTrfase"/>
</dbReference>
<dbReference type="Pfam" id="PF01553">
    <property type="entry name" value="Acyltransferase"/>
    <property type="match status" value="1"/>
</dbReference>
<dbReference type="GO" id="GO:0016020">
    <property type="term" value="C:membrane"/>
    <property type="evidence" value="ECO:0007669"/>
    <property type="project" value="InterPro"/>
</dbReference>
<dbReference type="AlphaFoldDB" id="A0A8S3ZCF0"/>
<evidence type="ECO:0000313" key="8">
    <source>
        <dbReference type="EMBL" id="CAG5125565.1"/>
    </source>
</evidence>
<name>A0A8S3ZCF0_9EUPU</name>
<keyword evidence="6" id="KW-0812">Transmembrane</keyword>
<proteinExistence type="inferred from homology"/>
<feature type="domain" description="Phospholipid/glycerol acyltransferase" evidence="7">
    <location>
        <begin position="98"/>
        <end position="214"/>
    </location>
</feature>
<keyword evidence="3 5" id="KW-0808">Transferase</keyword>
<evidence type="ECO:0000256" key="4">
    <source>
        <dbReference type="ARBA" id="ARBA00023315"/>
    </source>
</evidence>
<feature type="transmembrane region" description="Helical" evidence="6">
    <location>
        <begin position="6"/>
        <end position="25"/>
    </location>
</feature>
<keyword evidence="5" id="KW-0443">Lipid metabolism</keyword>
<dbReference type="NCBIfam" id="TIGR00530">
    <property type="entry name" value="AGP_acyltrn"/>
    <property type="match status" value="1"/>
</dbReference>
<gene>
    <name evidence="8" type="ORF">CUNI_LOCUS11123</name>
</gene>
<keyword evidence="9" id="KW-1185">Reference proteome</keyword>
<comment type="pathway">
    <text evidence="1">Phospholipid metabolism; CDP-diacylglycerol biosynthesis; CDP-diacylglycerol from sn-glycerol 3-phosphate: step 2/3.</text>
</comment>
<dbReference type="PANTHER" id="PTHR10434:SF11">
    <property type="entry name" value="1-ACYL-SN-GLYCEROL-3-PHOSPHATE ACYLTRANSFERASE"/>
    <property type="match status" value="1"/>
</dbReference>
<dbReference type="CDD" id="cd07989">
    <property type="entry name" value="LPLAT_AGPAT-like"/>
    <property type="match status" value="1"/>
</dbReference>
<dbReference type="SMART" id="SM00563">
    <property type="entry name" value="PlsC"/>
    <property type="match status" value="1"/>
</dbReference>
<feature type="transmembrane region" description="Helical" evidence="6">
    <location>
        <begin position="129"/>
        <end position="148"/>
    </location>
</feature>
<keyword evidence="4 5" id="KW-0012">Acyltransferase</keyword>
<accession>A0A8S3ZCF0</accession>
<feature type="transmembrane region" description="Helical" evidence="6">
    <location>
        <begin position="37"/>
        <end position="56"/>
    </location>
</feature>
<dbReference type="GO" id="GO:0003841">
    <property type="term" value="F:1-acylglycerol-3-phosphate O-acyltransferase activity"/>
    <property type="evidence" value="ECO:0007669"/>
    <property type="project" value="UniProtKB-UniRule"/>
</dbReference>
<keyword evidence="5" id="KW-0594">Phospholipid biosynthesis</keyword>
<comment type="similarity">
    <text evidence="2 5">Belongs to the 1-acyl-sn-glycerol-3-phosphate acyltransferase family.</text>
</comment>
<keyword evidence="5" id="KW-0444">Lipid biosynthesis</keyword>
<keyword evidence="6" id="KW-1133">Transmembrane helix</keyword>
<keyword evidence="5" id="KW-1208">Phospholipid metabolism</keyword>
<dbReference type="SUPFAM" id="SSF69593">
    <property type="entry name" value="Glycerol-3-phosphate (1)-acyltransferase"/>
    <property type="match status" value="1"/>
</dbReference>
<dbReference type="GO" id="GO:0006654">
    <property type="term" value="P:phosphatidic acid biosynthetic process"/>
    <property type="evidence" value="ECO:0007669"/>
    <property type="project" value="TreeGrafter"/>
</dbReference>
<evidence type="ECO:0000313" key="9">
    <source>
        <dbReference type="Proteomes" id="UP000678393"/>
    </source>
</evidence>
<evidence type="ECO:0000256" key="1">
    <source>
        <dbReference type="ARBA" id="ARBA00004728"/>
    </source>
</evidence>
<reference evidence="8" key="1">
    <citation type="submission" date="2021-04" db="EMBL/GenBank/DDBJ databases">
        <authorList>
            <consortium name="Molecular Ecology Group"/>
        </authorList>
    </citation>
    <scope>NUCLEOTIDE SEQUENCE</scope>
</reference>
<protein>
    <recommendedName>
        <fullName evidence="5">1-acyl-sn-glycerol-3-phosphate acyltransferase</fullName>
        <ecNumber evidence="5">2.3.1.51</ecNumber>
    </recommendedName>
</protein>
<evidence type="ECO:0000256" key="3">
    <source>
        <dbReference type="ARBA" id="ARBA00022679"/>
    </source>
</evidence>
<dbReference type="OrthoDB" id="202234at2759"/>
<sequence length="273" mass="30931">MAFLETLSFCQTLLVVTLLVVPVLYLTVKPFKYYFKLVVYFAMVLIIGLGTIIYGIPRPRNPKNHFFVSFWVKKFLSPLLGVEVIIRGQENLDTDQPVIIVLNHQSSLDMLPLFAMWPDNCVILAKKELIWSSGTFGLGAWMCGTIYINRVNRQSAIKTLDGTSSLVKSKKLKVIFFPEGTRNHNGSMLPFKKGAFHLAVEAQVPVVPVVVSSYNNFYNKKEKRFDEGKVIVEILPPIPTTGLTAEDVTPFSEKTRDLMLEHFERINSEVKTL</sequence>
<comment type="domain">
    <text evidence="5">The HXXXXD motif is essential for acyltransferase activity and may constitute the binding site for the phosphate moiety of the glycerol-3-phosphate.</text>
</comment>
<dbReference type="EMBL" id="CAJHNH020002101">
    <property type="protein sequence ID" value="CAG5125565.1"/>
    <property type="molecule type" value="Genomic_DNA"/>
</dbReference>
<evidence type="ECO:0000256" key="2">
    <source>
        <dbReference type="ARBA" id="ARBA00008655"/>
    </source>
</evidence>
<dbReference type="EC" id="2.3.1.51" evidence="5"/>
<dbReference type="GO" id="GO:0005783">
    <property type="term" value="C:endoplasmic reticulum"/>
    <property type="evidence" value="ECO:0007669"/>
    <property type="project" value="TreeGrafter"/>
</dbReference>
<evidence type="ECO:0000256" key="5">
    <source>
        <dbReference type="RuleBase" id="RU361267"/>
    </source>
</evidence>
<keyword evidence="6" id="KW-0472">Membrane</keyword>